<comment type="caution">
    <text evidence="1">The sequence shown here is derived from an EMBL/GenBank/DDBJ whole genome shotgun (WGS) entry which is preliminary data.</text>
</comment>
<dbReference type="AlphaFoldDB" id="A0AAW2RUE0"/>
<organism evidence="1">
    <name type="scientific">Sesamum calycinum</name>
    <dbReference type="NCBI Taxonomy" id="2727403"/>
    <lineage>
        <taxon>Eukaryota</taxon>
        <taxon>Viridiplantae</taxon>
        <taxon>Streptophyta</taxon>
        <taxon>Embryophyta</taxon>
        <taxon>Tracheophyta</taxon>
        <taxon>Spermatophyta</taxon>
        <taxon>Magnoliopsida</taxon>
        <taxon>eudicotyledons</taxon>
        <taxon>Gunneridae</taxon>
        <taxon>Pentapetalae</taxon>
        <taxon>asterids</taxon>
        <taxon>lamiids</taxon>
        <taxon>Lamiales</taxon>
        <taxon>Pedaliaceae</taxon>
        <taxon>Sesamum</taxon>
    </lineage>
</organism>
<evidence type="ECO:0000313" key="1">
    <source>
        <dbReference type="EMBL" id="KAL0383036.1"/>
    </source>
</evidence>
<accession>A0AAW2RUE0</accession>
<protein>
    <submittedName>
        <fullName evidence="1">Uncharacterized protein</fullName>
    </submittedName>
</protein>
<dbReference type="EMBL" id="JACGWM010000003">
    <property type="protein sequence ID" value="KAL0383036.1"/>
    <property type="molecule type" value="Genomic_DNA"/>
</dbReference>
<gene>
    <name evidence="1" type="ORF">Scaly_0590900</name>
</gene>
<reference evidence="1" key="2">
    <citation type="journal article" date="2024" name="Plant">
        <title>Genomic evolution and insights into agronomic trait innovations of Sesamum species.</title>
        <authorList>
            <person name="Miao H."/>
            <person name="Wang L."/>
            <person name="Qu L."/>
            <person name="Liu H."/>
            <person name="Sun Y."/>
            <person name="Le M."/>
            <person name="Wang Q."/>
            <person name="Wei S."/>
            <person name="Zheng Y."/>
            <person name="Lin W."/>
            <person name="Duan Y."/>
            <person name="Cao H."/>
            <person name="Xiong S."/>
            <person name="Wang X."/>
            <person name="Wei L."/>
            <person name="Li C."/>
            <person name="Ma Q."/>
            <person name="Ju M."/>
            <person name="Zhao R."/>
            <person name="Li G."/>
            <person name="Mu C."/>
            <person name="Tian Q."/>
            <person name="Mei H."/>
            <person name="Zhang T."/>
            <person name="Gao T."/>
            <person name="Zhang H."/>
        </authorList>
    </citation>
    <scope>NUCLEOTIDE SEQUENCE</scope>
    <source>
        <strain evidence="1">KEN8</strain>
    </source>
</reference>
<name>A0AAW2RUE0_9LAMI</name>
<reference evidence="1" key="1">
    <citation type="submission" date="2020-06" db="EMBL/GenBank/DDBJ databases">
        <authorList>
            <person name="Li T."/>
            <person name="Hu X."/>
            <person name="Zhang T."/>
            <person name="Song X."/>
            <person name="Zhang H."/>
            <person name="Dai N."/>
            <person name="Sheng W."/>
            <person name="Hou X."/>
            <person name="Wei L."/>
        </authorList>
    </citation>
    <scope>NUCLEOTIDE SEQUENCE</scope>
    <source>
        <strain evidence="1">KEN8</strain>
        <tissue evidence="1">Leaf</tissue>
    </source>
</reference>
<proteinExistence type="predicted"/>
<sequence>MDMFNCTRATHTPKSLSDHYHLLILAQNSHRRPSSSFRFQNTWLHHHTFLETMKKNWEAPIRRYGMYKIQEKLYRAKEILKEWTKQSFGNVFTTVDEAKHATSEAKRPLTEILLMPPHFTQQVQCNTCSSSPL</sequence>